<keyword evidence="3" id="KW-1185">Reference proteome</keyword>
<dbReference type="AlphaFoldDB" id="A0AA38S683"/>
<gene>
    <name evidence="2" type="ORF">NKR19_g5395</name>
</gene>
<evidence type="ECO:0000313" key="2">
    <source>
        <dbReference type="EMBL" id="KAJ9150110.1"/>
    </source>
</evidence>
<protein>
    <submittedName>
        <fullName evidence="2">HET-domain-containing protein</fullName>
    </submittedName>
</protein>
<comment type="caution">
    <text evidence="2">The sequence shown here is derived from an EMBL/GenBank/DDBJ whole genome shotgun (WGS) entry which is preliminary data.</text>
</comment>
<name>A0AA38S683_9PEZI</name>
<reference evidence="2" key="1">
    <citation type="submission" date="2022-07" db="EMBL/GenBank/DDBJ databases">
        <title>Fungi with potential for degradation of polypropylene.</title>
        <authorList>
            <person name="Gostincar C."/>
        </authorList>
    </citation>
    <scope>NUCLEOTIDE SEQUENCE</scope>
    <source>
        <strain evidence="2">EXF-13287</strain>
    </source>
</reference>
<organism evidence="2 3">
    <name type="scientific">Coniochaeta hoffmannii</name>
    <dbReference type="NCBI Taxonomy" id="91930"/>
    <lineage>
        <taxon>Eukaryota</taxon>
        <taxon>Fungi</taxon>
        <taxon>Dikarya</taxon>
        <taxon>Ascomycota</taxon>
        <taxon>Pezizomycotina</taxon>
        <taxon>Sordariomycetes</taxon>
        <taxon>Sordariomycetidae</taxon>
        <taxon>Coniochaetales</taxon>
        <taxon>Coniochaetaceae</taxon>
        <taxon>Coniochaeta</taxon>
    </lineage>
</organism>
<dbReference type="Pfam" id="PF06985">
    <property type="entry name" value="HET"/>
    <property type="match status" value="1"/>
</dbReference>
<sequence length="419" mass="47890">MWLLSTTTLELHEFTGDMGKMPYYAILSHVWGHDEVSFTDMKKPKHRASAMRKRGFWKVKGFCARALAYGCQWAWVDSCCIDKRSSAELSEAINSMFEWYRRSRRCFVYLEDVGSDPAAQEREFKHSRWFTRAWTLQELLTPVDVVFFDGNWSPIGQTKRHEMQHMPSGLKDLRRLDLMADSGAGGDDVQCDNCYIDAHFSYADITGLVSGITGVPTNILTGKESIFQTCVAQRMCWASRRETTRPEDRAYSLMGLFDVNMPILYGEGLEKAFGRLQHEILGKSDDQTIFAWYRPGVTTYSFLAESPDDFRNSATVKMEPYPNRLLFSRTNIGLRVTLHFIGVSDLDSLLESESSRAVLWTTVDRGDGVRRQVVVFLHLAARADGEAGEPIFFCVRPGRWTFRAEGEAPDKTARVYIEY</sequence>
<dbReference type="InterPro" id="IPR010730">
    <property type="entry name" value="HET"/>
</dbReference>
<dbReference type="EMBL" id="JANBVN010000074">
    <property type="protein sequence ID" value="KAJ9150110.1"/>
    <property type="molecule type" value="Genomic_DNA"/>
</dbReference>
<evidence type="ECO:0000313" key="3">
    <source>
        <dbReference type="Proteomes" id="UP001174691"/>
    </source>
</evidence>
<dbReference type="PANTHER" id="PTHR10622">
    <property type="entry name" value="HET DOMAIN-CONTAINING PROTEIN"/>
    <property type="match status" value="1"/>
</dbReference>
<feature type="domain" description="Heterokaryon incompatibility" evidence="1">
    <location>
        <begin position="24"/>
        <end position="116"/>
    </location>
</feature>
<accession>A0AA38S683</accession>
<proteinExistence type="predicted"/>
<dbReference type="PANTHER" id="PTHR10622:SF12">
    <property type="entry name" value="HET DOMAIN-CONTAINING PROTEIN"/>
    <property type="match status" value="1"/>
</dbReference>
<evidence type="ECO:0000259" key="1">
    <source>
        <dbReference type="Pfam" id="PF06985"/>
    </source>
</evidence>
<dbReference type="Proteomes" id="UP001174691">
    <property type="component" value="Unassembled WGS sequence"/>
</dbReference>